<dbReference type="PANTHER" id="PTHR44196:SF1">
    <property type="entry name" value="DEHYDROGENASE_REDUCTASE SDR FAMILY MEMBER 7B"/>
    <property type="match status" value="1"/>
</dbReference>
<evidence type="ECO:0000313" key="5">
    <source>
        <dbReference type="EMBL" id="NGY03822.1"/>
    </source>
</evidence>
<dbReference type="GO" id="GO:0016020">
    <property type="term" value="C:membrane"/>
    <property type="evidence" value="ECO:0007669"/>
    <property type="project" value="TreeGrafter"/>
</dbReference>
<name>A0A6M2BMC3_9GAMM</name>
<sequence>MITSFHNKLCVITGGSSGIGLAIAERLAREQAQLLLVARGEAALEAAAERLRALGATQVQTLVADVASDPEMQKLAPAIAAMGVAADLVVNSAGIVSGGLLCDVPMDEWRRLHEINVLGLLRVLQATLPAMQARAERGDGGGHLVNIASAAGLLGFPGLAAYGATKSAVITLGESLRLELAASGIGVTTVCPGFVQTPIAGKFRLFGRMDNERTRRFVSDWFVRNRLSADTVAERTLAAVRRNRRLVVVGRDAVSGYWSKRLVPGLLERMLRRRVPSTRKRAVA</sequence>
<dbReference type="PANTHER" id="PTHR44196">
    <property type="entry name" value="DEHYDROGENASE/REDUCTASE SDR FAMILY MEMBER 7B"/>
    <property type="match status" value="1"/>
</dbReference>
<dbReference type="PRINTS" id="PR00080">
    <property type="entry name" value="SDRFAMILY"/>
</dbReference>
<dbReference type="InterPro" id="IPR002347">
    <property type="entry name" value="SDR_fam"/>
</dbReference>
<dbReference type="AlphaFoldDB" id="A0A6M2BMC3"/>
<dbReference type="Pfam" id="PF00106">
    <property type="entry name" value="adh_short"/>
    <property type="match status" value="1"/>
</dbReference>
<dbReference type="SUPFAM" id="SSF51735">
    <property type="entry name" value="NAD(P)-binding Rossmann-fold domains"/>
    <property type="match status" value="1"/>
</dbReference>
<evidence type="ECO:0000256" key="3">
    <source>
        <dbReference type="RuleBase" id="RU000363"/>
    </source>
</evidence>
<organism evidence="5 6">
    <name type="scientific">Solimonas terrae</name>
    <dbReference type="NCBI Taxonomy" id="1396819"/>
    <lineage>
        <taxon>Bacteria</taxon>
        <taxon>Pseudomonadati</taxon>
        <taxon>Pseudomonadota</taxon>
        <taxon>Gammaproteobacteria</taxon>
        <taxon>Nevskiales</taxon>
        <taxon>Nevskiaceae</taxon>
        <taxon>Solimonas</taxon>
    </lineage>
</organism>
<keyword evidence="2" id="KW-0560">Oxidoreductase</keyword>
<dbReference type="InterPro" id="IPR036291">
    <property type="entry name" value="NAD(P)-bd_dom_sf"/>
</dbReference>
<dbReference type="RefSeq" id="WP_166251694.1">
    <property type="nucleotide sequence ID" value="NZ_JAAMOW010000001.1"/>
</dbReference>
<dbReference type="Gene3D" id="3.40.50.720">
    <property type="entry name" value="NAD(P)-binding Rossmann-like Domain"/>
    <property type="match status" value="1"/>
</dbReference>
<proteinExistence type="inferred from homology"/>
<reference evidence="5 6" key="1">
    <citation type="journal article" date="2014" name="Int. J. Syst. Evol. Microbiol.">
        <title>Solimonas terrae sp. nov., isolated from soil.</title>
        <authorList>
            <person name="Kim S.J."/>
            <person name="Moon J.Y."/>
            <person name="Weon H.Y."/>
            <person name="Ahn J.H."/>
            <person name="Chen W.M."/>
            <person name="Kwon S.W."/>
        </authorList>
    </citation>
    <scope>NUCLEOTIDE SEQUENCE [LARGE SCALE GENOMIC DNA]</scope>
    <source>
        <strain evidence="5 6">KIS83-12</strain>
    </source>
</reference>
<evidence type="ECO:0000256" key="2">
    <source>
        <dbReference type="ARBA" id="ARBA00023002"/>
    </source>
</evidence>
<dbReference type="PRINTS" id="PR00081">
    <property type="entry name" value="GDHRDH"/>
</dbReference>
<dbReference type="InterPro" id="IPR020904">
    <property type="entry name" value="Sc_DH/Rdtase_CS"/>
</dbReference>
<evidence type="ECO:0000313" key="6">
    <source>
        <dbReference type="Proteomes" id="UP000472676"/>
    </source>
</evidence>
<dbReference type="CDD" id="cd05233">
    <property type="entry name" value="SDR_c"/>
    <property type="match status" value="1"/>
</dbReference>
<comment type="caution">
    <text evidence="5">The sequence shown here is derived from an EMBL/GenBank/DDBJ whole genome shotgun (WGS) entry which is preliminary data.</text>
</comment>
<protein>
    <submittedName>
        <fullName evidence="5">SDR family oxidoreductase</fullName>
    </submittedName>
</protein>
<keyword evidence="6" id="KW-1185">Reference proteome</keyword>
<dbReference type="EMBL" id="JAAMOW010000001">
    <property type="protein sequence ID" value="NGY03822.1"/>
    <property type="molecule type" value="Genomic_DNA"/>
</dbReference>
<dbReference type="SMART" id="SM00822">
    <property type="entry name" value="PKS_KR"/>
    <property type="match status" value="1"/>
</dbReference>
<gene>
    <name evidence="5" type="ORF">G7Y85_03525</name>
</gene>
<dbReference type="InterPro" id="IPR057326">
    <property type="entry name" value="KR_dom"/>
</dbReference>
<dbReference type="GO" id="GO:0016491">
    <property type="term" value="F:oxidoreductase activity"/>
    <property type="evidence" value="ECO:0007669"/>
    <property type="project" value="UniProtKB-KW"/>
</dbReference>
<dbReference type="Proteomes" id="UP000472676">
    <property type="component" value="Unassembled WGS sequence"/>
</dbReference>
<evidence type="ECO:0000256" key="1">
    <source>
        <dbReference type="ARBA" id="ARBA00006484"/>
    </source>
</evidence>
<evidence type="ECO:0000259" key="4">
    <source>
        <dbReference type="SMART" id="SM00822"/>
    </source>
</evidence>
<comment type="similarity">
    <text evidence="1 3">Belongs to the short-chain dehydrogenases/reductases (SDR) family.</text>
</comment>
<dbReference type="PROSITE" id="PS00061">
    <property type="entry name" value="ADH_SHORT"/>
    <property type="match status" value="1"/>
</dbReference>
<feature type="domain" description="Ketoreductase" evidence="4">
    <location>
        <begin position="8"/>
        <end position="188"/>
    </location>
</feature>
<accession>A0A6M2BMC3</accession>